<accession>A0A9P4H0I2</accession>
<sequence>MTSSPPSEHDISHLAELFTSNVQLTELLPELYAENIIAKALRTAQSAMGALPEAFPEIVPQDSEHNGRYSLREAEFWTCGFFLGTLYAILERLIRFPRSLQLHESINLSSLRSQLATLCHTWTEPIYGMDCQTDTHGIGFIIMPALRAGWEMFGNQRSLDSIAKAARSLAMRYVPSAKAIRSWDLLKKKDIEIIDQNNNMIIIIDSMLNLDLLYYAAYHAQDSTLSDMATAHAETVLRSHFCHVANLDPKNGDLKLRLTAQGYDHDSTWSRGLAWGILGHAETYVWTKKCRFLEVAHVPLWDFDAPIENENEPLRDSSAGVNGLTCLLRAVVIAANGMLILSQALASTYRYQHSLAARFRKAAIGIVDDTLKLALASEKALLVLEQYQQIQAKEVEPGRRFDGMLKAGTANNNVNARKRYANHGLVYGDYYLVEFGNKLFRMSLC</sequence>
<comment type="similarity">
    <text evidence="2">Belongs to the glycosyl hydrolase 88 family.</text>
</comment>
<dbReference type="Gene3D" id="1.50.10.10">
    <property type="match status" value="1"/>
</dbReference>
<dbReference type="InterPro" id="IPR012341">
    <property type="entry name" value="6hp_glycosidase-like_sf"/>
</dbReference>
<evidence type="ECO:0000313" key="3">
    <source>
        <dbReference type="EMBL" id="KAF2025009.1"/>
    </source>
</evidence>
<dbReference type="Proteomes" id="UP000799777">
    <property type="component" value="Unassembled WGS sequence"/>
</dbReference>
<keyword evidence="3" id="KW-0326">Glycosidase</keyword>
<protein>
    <submittedName>
        <fullName evidence="3">Six-hairpin glycosidase</fullName>
    </submittedName>
</protein>
<dbReference type="GO" id="GO:0052757">
    <property type="term" value="F:chondroitin hydrolase activity"/>
    <property type="evidence" value="ECO:0007669"/>
    <property type="project" value="TreeGrafter"/>
</dbReference>
<comment type="caution">
    <text evidence="3">The sequence shown here is derived from an EMBL/GenBank/DDBJ whole genome shotgun (WGS) entry which is preliminary data.</text>
</comment>
<evidence type="ECO:0000313" key="4">
    <source>
        <dbReference type="Proteomes" id="UP000799777"/>
    </source>
</evidence>
<dbReference type="GO" id="GO:0000272">
    <property type="term" value="P:polysaccharide catabolic process"/>
    <property type="evidence" value="ECO:0007669"/>
    <property type="project" value="TreeGrafter"/>
</dbReference>
<dbReference type="EMBL" id="ML978277">
    <property type="protein sequence ID" value="KAF2025009.1"/>
    <property type="molecule type" value="Genomic_DNA"/>
</dbReference>
<dbReference type="OrthoDB" id="2317065at2759"/>
<evidence type="ECO:0000256" key="2">
    <source>
        <dbReference type="ARBA" id="ARBA00038358"/>
    </source>
</evidence>
<dbReference type="InterPro" id="IPR008928">
    <property type="entry name" value="6-hairpin_glycosidase_sf"/>
</dbReference>
<dbReference type="PANTHER" id="PTHR36845:SF1">
    <property type="entry name" value="HYDROLASE, PUTATIVE (AFU_ORTHOLOGUE AFUA_7G05090)-RELATED"/>
    <property type="match status" value="1"/>
</dbReference>
<evidence type="ECO:0000256" key="1">
    <source>
        <dbReference type="ARBA" id="ARBA00022801"/>
    </source>
</evidence>
<dbReference type="InterPro" id="IPR052369">
    <property type="entry name" value="UG_Glycosaminoglycan_Hydrolase"/>
</dbReference>
<reference evidence="3" key="1">
    <citation type="journal article" date="2020" name="Stud. Mycol.">
        <title>101 Dothideomycetes genomes: a test case for predicting lifestyles and emergence of pathogens.</title>
        <authorList>
            <person name="Haridas S."/>
            <person name="Albert R."/>
            <person name="Binder M."/>
            <person name="Bloem J."/>
            <person name="Labutti K."/>
            <person name="Salamov A."/>
            <person name="Andreopoulos B."/>
            <person name="Baker S."/>
            <person name="Barry K."/>
            <person name="Bills G."/>
            <person name="Bluhm B."/>
            <person name="Cannon C."/>
            <person name="Castanera R."/>
            <person name="Culley D."/>
            <person name="Daum C."/>
            <person name="Ezra D."/>
            <person name="Gonzalez J."/>
            <person name="Henrissat B."/>
            <person name="Kuo A."/>
            <person name="Liang C."/>
            <person name="Lipzen A."/>
            <person name="Lutzoni F."/>
            <person name="Magnuson J."/>
            <person name="Mondo S."/>
            <person name="Nolan M."/>
            <person name="Ohm R."/>
            <person name="Pangilinan J."/>
            <person name="Park H.-J."/>
            <person name="Ramirez L."/>
            <person name="Alfaro M."/>
            <person name="Sun H."/>
            <person name="Tritt A."/>
            <person name="Yoshinaga Y."/>
            <person name="Zwiers L.-H."/>
            <person name="Turgeon B."/>
            <person name="Goodwin S."/>
            <person name="Spatafora J."/>
            <person name="Crous P."/>
            <person name="Grigoriev I."/>
        </authorList>
    </citation>
    <scope>NUCLEOTIDE SEQUENCE</scope>
    <source>
        <strain evidence="3">CBS 110217</strain>
    </source>
</reference>
<dbReference type="SUPFAM" id="SSF48208">
    <property type="entry name" value="Six-hairpin glycosidases"/>
    <property type="match status" value="1"/>
</dbReference>
<keyword evidence="4" id="KW-1185">Reference proteome</keyword>
<gene>
    <name evidence="3" type="ORF">EK21DRAFT_104263</name>
</gene>
<name>A0A9P4H0I2_9PLEO</name>
<proteinExistence type="inferred from homology"/>
<dbReference type="PANTHER" id="PTHR36845">
    <property type="entry name" value="HYDROLASE, PUTATIVE (AFU_ORTHOLOGUE AFUA_7G05090)-RELATED"/>
    <property type="match status" value="1"/>
</dbReference>
<organism evidence="3 4">
    <name type="scientific">Setomelanomma holmii</name>
    <dbReference type="NCBI Taxonomy" id="210430"/>
    <lineage>
        <taxon>Eukaryota</taxon>
        <taxon>Fungi</taxon>
        <taxon>Dikarya</taxon>
        <taxon>Ascomycota</taxon>
        <taxon>Pezizomycotina</taxon>
        <taxon>Dothideomycetes</taxon>
        <taxon>Pleosporomycetidae</taxon>
        <taxon>Pleosporales</taxon>
        <taxon>Pleosporineae</taxon>
        <taxon>Phaeosphaeriaceae</taxon>
        <taxon>Setomelanomma</taxon>
    </lineage>
</organism>
<keyword evidence="1" id="KW-0378">Hydrolase</keyword>
<dbReference type="AlphaFoldDB" id="A0A9P4H0I2"/>